<dbReference type="AlphaFoldDB" id="A0A0F9H7R9"/>
<reference evidence="1" key="1">
    <citation type="journal article" date="2015" name="Nature">
        <title>Complex archaea that bridge the gap between prokaryotes and eukaryotes.</title>
        <authorList>
            <person name="Spang A."/>
            <person name="Saw J.H."/>
            <person name="Jorgensen S.L."/>
            <person name="Zaremba-Niedzwiedzka K."/>
            <person name="Martijn J."/>
            <person name="Lind A.E."/>
            <person name="van Eijk R."/>
            <person name="Schleper C."/>
            <person name="Guy L."/>
            <person name="Ettema T.J."/>
        </authorList>
    </citation>
    <scope>NUCLEOTIDE SEQUENCE</scope>
</reference>
<sequence length="155" mass="17899">MRVNIIGLGSNWKQAPMDGECWGVGMLILKRSVSLLFLMHPQKLIHEYYEEHEEVMEKIRETKTQVITIEEDESLPGALIYPIEKMKSQYFTSTIAYMIAYAIHKGYTEIHLYGVPLVVKPEYHEQKCCIEFWIGMAKGTEIDVTIHGRTTLFGT</sequence>
<gene>
    <name evidence="1" type="ORF">LCGC14_2032380</name>
</gene>
<protein>
    <submittedName>
        <fullName evidence="1">Uncharacterized protein</fullName>
    </submittedName>
</protein>
<evidence type="ECO:0000313" key="1">
    <source>
        <dbReference type="EMBL" id="KKL77690.1"/>
    </source>
</evidence>
<proteinExistence type="predicted"/>
<organism evidence="1">
    <name type="scientific">marine sediment metagenome</name>
    <dbReference type="NCBI Taxonomy" id="412755"/>
    <lineage>
        <taxon>unclassified sequences</taxon>
        <taxon>metagenomes</taxon>
        <taxon>ecological metagenomes</taxon>
    </lineage>
</organism>
<comment type="caution">
    <text evidence="1">The sequence shown here is derived from an EMBL/GenBank/DDBJ whole genome shotgun (WGS) entry which is preliminary data.</text>
</comment>
<name>A0A0F9H7R9_9ZZZZ</name>
<accession>A0A0F9H7R9</accession>
<feature type="non-terminal residue" evidence="1">
    <location>
        <position position="155"/>
    </location>
</feature>
<dbReference type="EMBL" id="LAZR01023676">
    <property type="protein sequence ID" value="KKL77690.1"/>
    <property type="molecule type" value="Genomic_DNA"/>
</dbReference>